<comment type="similarity">
    <text evidence="1">Belongs to the bacterial ring-hydroxylating dioxygenase alpha subunit family.</text>
</comment>
<keyword evidence="4 10" id="KW-0223">Dioxygenase</keyword>
<dbReference type="PANTHER" id="PTHR43756:SF1">
    <property type="entry name" value="3-PHENYLPROPIONATE_CINNAMIC ACID DIOXYGENASE SUBUNIT ALPHA"/>
    <property type="match status" value="1"/>
</dbReference>
<evidence type="ECO:0000256" key="2">
    <source>
        <dbReference type="ARBA" id="ARBA00022714"/>
    </source>
</evidence>
<evidence type="ECO:0000313" key="10">
    <source>
        <dbReference type="EMBL" id="EPD14322.1"/>
    </source>
</evidence>
<dbReference type="Gene3D" id="2.102.10.10">
    <property type="entry name" value="Rieske [2Fe-2S] iron-sulphur domain"/>
    <property type="match status" value="1"/>
</dbReference>
<dbReference type="InterPro" id="IPR015879">
    <property type="entry name" value="Ring_hydroxy_dOase_asu_C_dom"/>
</dbReference>
<keyword evidence="11" id="KW-1185">Reference proteome</keyword>
<dbReference type="InterPro" id="IPR001663">
    <property type="entry name" value="Rng_hydr_dOase-A"/>
</dbReference>
<protein>
    <submittedName>
        <fullName evidence="10">Ring hydroxylating dioxygenase subunit alpha/Rieske (2Fe-2S) protein</fullName>
    </submittedName>
</protein>
<dbReference type="RefSeq" id="WP_015005311.1">
    <property type="nucleotide sequence ID" value="NZ_KE646805.1"/>
</dbReference>
<dbReference type="PROSITE" id="PS51296">
    <property type="entry name" value="RIESKE"/>
    <property type="match status" value="1"/>
</dbReference>
<dbReference type="SUPFAM" id="SSF55961">
    <property type="entry name" value="Bet v1-like"/>
    <property type="match status" value="1"/>
</dbReference>
<dbReference type="InterPro" id="IPR036922">
    <property type="entry name" value="Rieske_2Fe-2S_sf"/>
</dbReference>
<keyword evidence="7" id="KW-0411">Iron-sulfur</keyword>
<dbReference type="CDD" id="cd08879">
    <property type="entry name" value="RHO_alpha_C_AntDO-like"/>
    <property type="match status" value="1"/>
</dbReference>
<evidence type="ECO:0000256" key="3">
    <source>
        <dbReference type="ARBA" id="ARBA00022723"/>
    </source>
</evidence>
<dbReference type="InterPro" id="IPR017941">
    <property type="entry name" value="Rieske_2Fe-2S"/>
</dbReference>
<accession>A0AB33Z599</accession>
<dbReference type="Proteomes" id="UP000015462">
    <property type="component" value="Unassembled WGS sequence"/>
</dbReference>
<dbReference type="InterPro" id="IPR015881">
    <property type="entry name" value="ARHD_Rieske_2Fe_2S"/>
</dbReference>
<organism evidence="10 11">
    <name type="scientific">Cycloclasticus pugetii</name>
    <dbReference type="NCBI Taxonomy" id="34068"/>
    <lineage>
        <taxon>Bacteria</taxon>
        <taxon>Pseudomonadati</taxon>
        <taxon>Pseudomonadota</taxon>
        <taxon>Gammaproteobacteria</taxon>
        <taxon>Thiotrichales</taxon>
        <taxon>Piscirickettsiaceae</taxon>
        <taxon>Cycloclasticus</taxon>
    </lineage>
</organism>
<dbReference type="Gene3D" id="3.90.380.10">
    <property type="entry name" value="Naphthalene 1,2-dioxygenase Alpha Subunit, Chain A, domain 1"/>
    <property type="match status" value="1"/>
</dbReference>
<keyword evidence="3" id="KW-0479">Metal-binding</keyword>
<sequence length="453" mass="50960">MGKQNKIDFGSYLIEDKEQGIYRADRRVFTDEEIFDMEMKTIFEKNWVYLCHESQIKNPNDFFTTYMGRQPVIITRDKDGEIHGFINACSHRGAQLVNTACGNKRKMVCPFHMWTYDMKGKLLDCGEHKNSVGYSESFDKDNLGLQTIGDIESYRGFVFGVLDDNACSLKEFLGEATHSIDLLVDQAEGGLEVLPGITTYTYNGNWKLQAENGVDGYHLEAIHGNYVMTLANRKKIQAENDAVKAADVGAMSTGSTGELPGGYYHFGNGHVMLWGKFPSAQDRPLYVGGQMPALREKFGEARAEFMAGFLRNTCIYPNVFLMDQMSTQIRHFRPISVDKTEVTTYCVAPVGESDEARERRIRQYEDFFNATGMATPDDLTAFNNSQIGFMGEKQRWSDMCRGAMNTVEGPEKVAKTVGINPVESGTNLEDEGIMVAQHKRWAEMMAEGQAEES</sequence>
<proteinExistence type="inferred from homology"/>
<dbReference type="PROSITE" id="PS00570">
    <property type="entry name" value="RING_HYDROXYL_ALPHA"/>
    <property type="match status" value="1"/>
</dbReference>
<dbReference type="EMBL" id="ASHL01000001">
    <property type="protein sequence ID" value="EPD14322.1"/>
    <property type="molecule type" value="Genomic_DNA"/>
</dbReference>
<dbReference type="Pfam" id="PF00848">
    <property type="entry name" value="Ring_hydroxyl_A"/>
    <property type="match status" value="1"/>
</dbReference>
<dbReference type="GO" id="GO:0051537">
    <property type="term" value="F:2 iron, 2 sulfur cluster binding"/>
    <property type="evidence" value="ECO:0007669"/>
    <property type="project" value="UniProtKB-KW"/>
</dbReference>
<evidence type="ECO:0000259" key="9">
    <source>
        <dbReference type="PROSITE" id="PS51296"/>
    </source>
</evidence>
<comment type="caution">
    <text evidence="10">The sequence shown here is derived from an EMBL/GenBank/DDBJ whole genome shotgun (WGS) entry which is preliminary data.</text>
</comment>
<keyword evidence="5" id="KW-0560">Oxidoreductase</keyword>
<reference evidence="10 11" key="1">
    <citation type="journal article" date="2013" name="Genome Announc.">
        <title>Genome Sequence of the Pyrene- and Fluoranthene-Degrading Bacterium Cycloclasticus sp. Strain PY97M.</title>
        <authorList>
            <person name="Cui Z."/>
            <person name="Xu G."/>
            <person name="Li Q."/>
            <person name="Gao W."/>
            <person name="Zheng L."/>
        </authorList>
    </citation>
    <scope>NUCLEOTIDE SEQUENCE [LARGE SCALE GENOMIC DNA]</scope>
    <source>
        <strain evidence="10 11">PY97M</strain>
    </source>
</reference>
<dbReference type="PRINTS" id="PR00090">
    <property type="entry name" value="RNGDIOXGNASE"/>
</dbReference>
<name>A0AB33Z599_9GAMM</name>
<evidence type="ECO:0000256" key="6">
    <source>
        <dbReference type="ARBA" id="ARBA00023004"/>
    </source>
</evidence>
<keyword evidence="8" id="KW-0520">NAD</keyword>
<evidence type="ECO:0000256" key="4">
    <source>
        <dbReference type="ARBA" id="ARBA00022964"/>
    </source>
</evidence>
<feature type="domain" description="Rieske" evidence="9">
    <location>
        <begin position="48"/>
        <end position="120"/>
    </location>
</feature>
<dbReference type="SUPFAM" id="SSF50022">
    <property type="entry name" value="ISP domain"/>
    <property type="match status" value="1"/>
</dbReference>
<dbReference type="PANTHER" id="PTHR43756">
    <property type="entry name" value="CHOLINE MONOOXYGENASE, CHLOROPLASTIC"/>
    <property type="match status" value="1"/>
</dbReference>
<evidence type="ECO:0000256" key="8">
    <source>
        <dbReference type="ARBA" id="ARBA00023027"/>
    </source>
</evidence>
<dbReference type="Pfam" id="PF00355">
    <property type="entry name" value="Rieske"/>
    <property type="match status" value="1"/>
</dbReference>
<evidence type="ECO:0000256" key="1">
    <source>
        <dbReference type="ARBA" id="ARBA00008751"/>
    </source>
</evidence>
<dbReference type="GO" id="GO:0051213">
    <property type="term" value="F:dioxygenase activity"/>
    <property type="evidence" value="ECO:0007669"/>
    <property type="project" value="UniProtKB-KW"/>
</dbReference>
<dbReference type="GO" id="GO:0005506">
    <property type="term" value="F:iron ion binding"/>
    <property type="evidence" value="ECO:0007669"/>
    <property type="project" value="InterPro"/>
</dbReference>
<evidence type="ECO:0000256" key="5">
    <source>
        <dbReference type="ARBA" id="ARBA00023002"/>
    </source>
</evidence>
<keyword evidence="2" id="KW-0001">2Fe-2S</keyword>
<keyword evidence="6" id="KW-0408">Iron</keyword>
<dbReference type="AlphaFoldDB" id="A0AB33Z599"/>
<evidence type="ECO:0000256" key="7">
    <source>
        <dbReference type="ARBA" id="ARBA00023014"/>
    </source>
</evidence>
<evidence type="ECO:0000313" key="11">
    <source>
        <dbReference type="Proteomes" id="UP000015462"/>
    </source>
</evidence>
<gene>
    <name evidence="10" type="ORF">L196_02455</name>
</gene>